<accession>A0A940NQT5</accession>
<comment type="similarity">
    <text evidence="1 4">Belongs to the prolyl-tRNA editing family. YbaK/EbsC subfamily.</text>
</comment>
<keyword evidence="2 4" id="KW-0648">Protein biosynthesis</keyword>
<dbReference type="NCBIfam" id="TIGR00011">
    <property type="entry name" value="YbaK_EbsC"/>
    <property type="match status" value="1"/>
</dbReference>
<dbReference type="InterPro" id="IPR036754">
    <property type="entry name" value="YbaK/aa-tRNA-synt-asso_dom_sf"/>
</dbReference>
<dbReference type="PIRSF" id="PIRSF006181">
    <property type="entry name" value="EbsC_YbaK"/>
    <property type="match status" value="1"/>
</dbReference>
<feature type="domain" description="YbaK/aminoacyl-tRNA synthetase-associated" evidence="5">
    <location>
        <begin position="36"/>
        <end position="146"/>
    </location>
</feature>
<dbReference type="Gene3D" id="3.90.960.10">
    <property type="entry name" value="YbaK/aminoacyl-tRNA synthetase-associated domain"/>
    <property type="match status" value="1"/>
</dbReference>
<proteinExistence type="inferred from homology"/>
<sequence>MAVSKTNAMRILDAKKIPYELFTYTNDDGNIDGISVAQKIGKDHRMVYKTLVASGLSKNLFVYIIPVSEELDLKKAAKVANEKKVDLVPVKEILNLTGYIRGGCSPVGMKKLYPTFIDQSAQDIPQIIVSGGKIGIQLQIEVSQLVSITNAKLVELIK</sequence>
<dbReference type="EMBL" id="JAGIYQ010000007">
    <property type="protein sequence ID" value="MBP0725858.1"/>
    <property type="molecule type" value="Genomic_DNA"/>
</dbReference>
<evidence type="ECO:0000259" key="5">
    <source>
        <dbReference type="Pfam" id="PF04073"/>
    </source>
</evidence>
<dbReference type="GO" id="GO:0002161">
    <property type="term" value="F:aminoacyl-tRNA deacylase activity"/>
    <property type="evidence" value="ECO:0007669"/>
    <property type="project" value="InterPro"/>
</dbReference>
<dbReference type="InterPro" id="IPR004369">
    <property type="entry name" value="Prolyl-tRNA_editing_YbaK/EbsC"/>
</dbReference>
<evidence type="ECO:0000256" key="4">
    <source>
        <dbReference type="PIRNR" id="PIRNR006181"/>
    </source>
</evidence>
<dbReference type="Pfam" id="PF04073">
    <property type="entry name" value="tRNA_edit"/>
    <property type="match status" value="1"/>
</dbReference>
<evidence type="ECO:0000313" key="7">
    <source>
        <dbReference type="Proteomes" id="UP000682134"/>
    </source>
</evidence>
<evidence type="ECO:0000256" key="3">
    <source>
        <dbReference type="ARBA" id="ARBA00023239"/>
    </source>
</evidence>
<dbReference type="AlphaFoldDB" id="A0A940NQT5"/>
<dbReference type="GO" id="GO:0016829">
    <property type="term" value="F:lyase activity"/>
    <property type="evidence" value="ECO:0007669"/>
    <property type="project" value="UniProtKB-KW"/>
</dbReference>
<dbReference type="GO" id="GO:0006412">
    <property type="term" value="P:translation"/>
    <property type="evidence" value="ECO:0007669"/>
    <property type="project" value="UniProtKB-KW"/>
</dbReference>
<dbReference type="SUPFAM" id="SSF55826">
    <property type="entry name" value="YbaK/ProRS associated domain"/>
    <property type="match status" value="1"/>
</dbReference>
<protein>
    <recommendedName>
        <fullName evidence="4">Cys-tRNA(Pro)/Cys-tRNA(Cys) deacylase</fullName>
        <ecNumber evidence="4">4.2.-.-</ecNumber>
    </recommendedName>
</protein>
<dbReference type="Proteomes" id="UP000682134">
    <property type="component" value="Unassembled WGS sequence"/>
</dbReference>
<evidence type="ECO:0000313" key="6">
    <source>
        <dbReference type="EMBL" id="MBP0725858.1"/>
    </source>
</evidence>
<dbReference type="PANTHER" id="PTHR30411:SF0">
    <property type="entry name" value="CYS-TRNA(PRO)_CYS-TRNA(CYS) DEACYLASE YBAK"/>
    <property type="match status" value="1"/>
</dbReference>
<organism evidence="6 7">
    <name type="scientific">Gottfriedia endophytica</name>
    <dbReference type="NCBI Taxonomy" id="2820819"/>
    <lineage>
        <taxon>Bacteria</taxon>
        <taxon>Bacillati</taxon>
        <taxon>Bacillota</taxon>
        <taxon>Bacilli</taxon>
        <taxon>Bacillales</taxon>
        <taxon>Bacillaceae</taxon>
        <taxon>Gottfriedia</taxon>
    </lineage>
</organism>
<dbReference type="CDD" id="cd00002">
    <property type="entry name" value="YbaK_deacylase"/>
    <property type="match status" value="1"/>
</dbReference>
<keyword evidence="3 4" id="KW-0456">Lyase</keyword>
<dbReference type="EC" id="4.2.-.-" evidence="4"/>
<dbReference type="RefSeq" id="WP_209405855.1">
    <property type="nucleotide sequence ID" value="NZ_JAGIYQ010000007.1"/>
</dbReference>
<name>A0A940NQT5_9BACI</name>
<comment type="caution">
    <text evidence="6">The sequence shown here is derived from an EMBL/GenBank/DDBJ whole genome shotgun (WGS) entry which is preliminary data.</text>
</comment>
<gene>
    <name evidence="6" type="primary">ybaK</name>
    <name evidence="6" type="ORF">J5Y03_11820</name>
</gene>
<evidence type="ECO:0000256" key="1">
    <source>
        <dbReference type="ARBA" id="ARBA00009798"/>
    </source>
</evidence>
<dbReference type="InterPro" id="IPR007214">
    <property type="entry name" value="YbaK/aa-tRNA-synth-assoc-dom"/>
</dbReference>
<dbReference type="PANTHER" id="PTHR30411">
    <property type="entry name" value="CYTOPLASMIC PROTEIN"/>
    <property type="match status" value="1"/>
</dbReference>
<keyword evidence="7" id="KW-1185">Reference proteome</keyword>
<evidence type="ECO:0000256" key="2">
    <source>
        <dbReference type="ARBA" id="ARBA00022917"/>
    </source>
</evidence>
<reference evidence="6" key="1">
    <citation type="submission" date="2021-04" db="EMBL/GenBank/DDBJ databases">
        <title>Genome seq and assembly of Bacillus sp.</title>
        <authorList>
            <person name="Chhetri G."/>
        </authorList>
    </citation>
    <scope>NUCLEOTIDE SEQUENCE</scope>
    <source>
        <strain evidence="6">RG28</strain>
    </source>
</reference>